<dbReference type="InterPro" id="IPR034113">
    <property type="entry name" value="SCP_GAPR1-like"/>
</dbReference>
<dbReference type="PRINTS" id="PR00837">
    <property type="entry name" value="V5TPXLIKE"/>
</dbReference>
<protein>
    <recommendedName>
        <fullName evidence="1">SCP domain-containing protein</fullName>
    </recommendedName>
</protein>
<dbReference type="Gene3D" id="3.40.33.10">
    <property type="entry name" value="CAP"/>
    <property type="match status" value="1"/>
</dbReference>
<sequence length="266" mass="28912">MSDQDNALALHNQARAALGVAPLQWDNNLQAAAQSWANHLAQVNSLDHDPNASAGENIALFSPASDTILGNATGLWLAEKTAYSYSIFDGSQVEAAGHYTQCVWANTTNVGIAAATSSSGTEFVVARYLPQGNVIGQYPYPQGQLPQQGFEGIFLVNATNSSGGQKCGVGWYRNALQAEGQSPDPPLEAAGVGRDWIPWEGNEQSVTFADGNVFAWNINANAQSEPDYTMVGTSHNNFRNFDVYKDNKRILYSQNGWDYRTIYYCK</sequence>
<dbReference type="FunFam" id="3.40.33.10:FF:000010">
    <property type="entry name" value="Predicted protein"/>
    <property type="match status" value="1"/>
</dbReference>
<dbReference type="CDD" id="cd05382">
    <property type="entry name" value="CAP_GAPR1-like"/>
    <property type="match status" value="1"/>
</dbReference>
<gene>
    <name evidence="2" type="ORF">VE01_06519</name>
</gene>
<evidence type="ECO:0000313" key="3">
    <source>
        <dbReference type="Proteomes" id="UP000091956"/>
    </source>
</evidence>
<keyword evidence="3" id="KW-1185">Reference proteome</keyword>
<feature type="domain" description="SCP" evidence="1">
    <location>
        <begin position="2"/>
        <end position="136"/>
    </location>
</feature>
<dbReference type="SUPFAM" id="SSF55797">
    <property type="entry name" value="PR-1-like"/>
    <property type="match status" value="1"/>
</dbReference>
<dbReference type="AlphaFoldDB" id="A0A1B8GIP7"/>
<accession>A0A1B8GIP7</accession>
<proteinExistence type="predicted"/>
<dbReference type="InterPro" id="IPR035940">
    <property type="entry name" value="CAP_sf"/>
</dbReference>
<dbReference type="SMART" id="SM00198">
    <property type="entry name" value="SCP"/>
    <property type="match status" value="1"/>
</dbReference>
<evidence type="ECO:0000259" key="1">
    <source>
        <dbReference type="SMART" id="SM00198"/>
    </source>
</evidence>
<dbReference type="InterPro" id="IPR002413">
    <property type="entry name" value="V5_allergen-like"/>
</dbReference>
<dbReference type="RefSeq" id="XP_018129421.2">
    <property type="nucleotide sequence ID" value="XM_018275964.2"/>
</dbReference>
<dbReference type="InterPro" id="IPR001283">
    <property type="entry name" value="CRISP-related"/>
</dbReference>
<dbReference type="GeneID" id="28839905"/>
<name>A0A1B8GIP7_9PEZI</name>
<evidence type="ECO:0000313" key="2">
    <source>
        <dbReference type="EMBL" id="OBT95688.2"/>
    </source>
</evidence>
<dbReference type="PRINTS" id="PR00838">
    <property type="entry name" value="V5ALLERGEN"/>
</dbReference>
<organism evidence="2 3">
    <name type="scientific">Pseudogymnoascus verrucosus</name>
    <dbReference type="NCBI Taxonomy" id="342668"/>
    <lineage>
        <taxon>Eukaryota</taxon>
        <taxon>Fungi</taxon>
        <taxon>Dikarya</taxon>
        <taxon>Ascomycota</taxon>
        <taxon>Pezizomycotina</taxon>
        <taxon>Leotiomycetes</taxon>
        <taxon>Thelebolales</taxon>
        <taxon>Thelebolaceae</taxon>
        <taxon>Pseudogymnoascus</taxon>
    </lineage>
</organism>
<dbReference type="STRING" id="342668.A0A1B8GIP7"/>
<dbReference type="Pfam" id="PF00188">
    <property type="entry name" value="CAP"/>
    <property type="match status" value="1"/>
</dbReference>
<dbReference type="EMBL" id="KV460233">
    <property type="protein sequence ID" value="OBT95688.2"/>
    <property type="molecule type" value="Genomic_DNA"/>
</dbReference>
<dbReference type="Proteomes" id="UP000091956">
    <property type="component" value="Unassembled WGS sequence"/>
</dbReference>
<reference evidence="2 3" key="1">
    <citation type="submission" date="2016-03" db="EMBL/GenBank/DDBJ databases">
        <title>Comparative genomics of Pseudogymnoascus destructans, the fungus causing white-nose syndrome of bats.</title>
        <authorList>
            <person name="Palmer J.M."/>
            <person name="Drees K.P."/>
            <person name="Foster J.T."/>
            <person name="Lindner D.L."/>
        </authorList>
    </citation>
    <scope>NUCLEOTIDE SEQUENCE [LARGE SCALE GENOMIC DNA]</scope>
    <source>
        <strain evidence="2 3">UAMH 10579</strain>
    </source>
</reference>
<reference evidence="3" key="2">
    <citation type="journal article" date="2018" name="Nat. Commun.">
        <title>Extreme sensitivity to ultraviolet light in the fungal pathogen causing white-nose syndrome of bats.</title>
        <authorList>
            <person name="Palmer J.M."/>
            <person name="Drees K.P."/>
            <person name="Foster J.T."/>
            <person name="Lindner D.L."/>
        </authorList>
    </citation>
    <scope>NUCLEOTIDE SEQUENCE [LARGE SCALE GENOMIC DNA]</scope>
    <source>
        <strain evidence="3">UAMH 10579</strain>
    </source>
</reference>
<dbReference type="InterPro" id="IPR014044">
    <property type="entry name" value="CAP_dom"/>
</dbReference>
<dbReference type="PANTHER" id="PTHR10334">
    <property type="entry name" value="CYSTEINE-RICH SECRETORY PROTEIN-RELATED"/>
    <property type="match status" value="1"/>
</dbReference>